<comment type="caution">
    <text evidence="1">The sequence shown here is derived from an EMBL/GenBank/DDBJ whole genome shotgun (WGS) entry which is preliminary data.</text>
</comment>
<accession>A0A9D1GK52</accession>
<proteinExistence type="predicted"/>
<dbReference type="AlphaFoldDB" id="A0A9D1GK52"/>
<reference evidence="1" key="1">
    <citation type="submission" date="2020-10" db="EMBL/GenBank/DDBJ databases">
        <authorList>
            <person name="Gilroy R."/>
        </authorList>
    </citation>
    <scope>NUCLEOTIDE SEQUENCE</scope>
    <source>
        <strain evidence="1">CHK123-3438</strain>
    </source>
</reference>
<protein>
    <submittedName>
        <fullName evidence="1">Uncharacterized protein</fullName>
    </submittedName>
</protein>
<reference evidence="1" key="2">
    <citation type="journal article" date="2021" name="PeerJ">
        <title>Extensive microbial diversity within the chicken gut microbiome revealed by metagenomics and culture.</title>
        <authorList>
            <person name="Gilroy R."/>
            <person name="Ravi A."/>
            <person name="Getino M."/>
            <person name="Pursley I."/>
            <person name="Horton D.L."/>
            <person name="Alikhan N.F."/>
            <person name="Baker D."/>
            <person name="Gharbi K."/>
            <person name="Hall N."/>
            <person name="Watson M."/>
            <person name="Adriaenssens E.M."/>
            <person name="Foster-Nyarko E."/>
            <person name="Jarju S."/>
            <person name="Secka A."/>
            <person name="Antonio M."/>
            <person name="Oren A."/>
            <person name="Chaudhuri R.R."/>
            <person name="La Ragione R."/>
            <person name="Hildebrand F."/>
            <person name="Pallen M.J."/>
        </authorList>
    </citation>
    <scope>NUCLEOTIDE SEQUENCE</scope>
    <source>
        <strain evidence="1">CHK123-3438</strain>
    </source>
</reference>
<dbReference type="EMBL" id="DVKS01000156">
    <property type="protein sequence ID" value="HIT42226.1"/>
    <property type="molecule type" value="Genomic_DNA"/>
</dbReference>
<dbReference type="Proteomes" id="UP000886860">
    <property type="component" value="Unassembled WGS sequence"/>
</dbReference>
<name>A0A9D1GK52_9FIRM</name>
<gene>
    <name evidence="1" type="ORF">IAB60_09070</name>
</gene>
<sequence length="67" mass="7963">MRKRETFVIHILNQENATWQGQVVWLDGKQTKPFRSMLELIKMMDGVLEERQNTADQCEEAGIREER</sequence>
<evidence type="ECO:0000313" key="1">
    <source>
        <dbReference type="EMBL" id="HIT42226.1"/>
    </source>
</evidence>
<evidence type="ECO:0000313" key="2">
    <source>
        <dbReference type="Proteomes" id="UP000886860"/>
    </source>
</evidence>
<organism evidence="1 2">
    <name type="scientific">Candidatus Caccovicinus merdipullorum</name>
    <dbReference type="NCBI Taxonomy" id="2840724"/>
    <lineage>
        <taxon>Bacteria</taxon>
        <taxon>Bacillati</taxon>
        <taxon>Bacillota</taxon>
        <taxon>Clostridia</taxon>
        <taxon>Eubacteriales</taxon>
        <taxon>Candidatus Caccovicinus</taxon>
    </lineage>
</organism>